<feature type="region of interest" description="Disordered" evidence="4">
    <location>
        <begin position="209"/>
        <end position="231"/>
    </location>
</feature>
<dbReference type="PANTHER" id="PTHR43537:SF5">
    <property type="entry name" value="UXU OPERON TRANSCRIPTIONAL REGULATOR"/>
    <property type="match status" value="1"/>
</dbReference>
<evidence type="ECO:0000256" key="4">
    <source>
        <dbReference type="SAM" id="MobiDB-lite"/>
    </source>
</evidence>
<keyword evidence="2" id="KW-0238">DNA-binding</keyword>
<gene>
    <name evidence="6" type="ORF">HMPREF9238_01247</name>
</gene>
<reference evidence="6 7" key="1">
    <citation type="submission" date="2013-05" db="EMBL/GenBank/DDBJ databases">
        <title>The Genome Sequence of Actinomyces europaeus ACS-120-V-COL10B.</title>
        <authorList>
            <consortium name="The Broad Institute Genomics Platform"/>
            <person name="Earl A."/>
            <person name="Ward D."/>
            <person name="Feldgarden M."/>
            <person name="Gevers D."/>
            <person name="Saerens B."/>
            <person name="Vaneechoutte M."/>
            <person name="Walker B."/>
            <person name="Young S."/>
            <person name="Zeng Q."/>
            <person name="Gargeya S."/>
            <person name="Fitzgerald M."/>
            <person name="Haas B."/>
            <person name="Abouelleil A."/>
            <person name="Allen A.W."/>
            <person name="Alvarado L."/>
            <person name="Arachchi H.M."/>
            <person name="Berlin A.M."/>
            <person name="Chapman S.B."/>
            <person name="Gainer-Dewar J."/>
            <person name="Goldberg J."/>
            <person name="Griggs A."/>
            <person name="Gujja S."/>
            <person name="Hansen M."/>
            <person name="Howarth C."/>
            <person name="Imamovic A."/>
            <person name="Ireland A."/>
            <person name="Larimer J."/>
            <person name="McCowan C."/>
            <person name="Murphy C."/>
            <person name="Pearson M."/>
            <person name="Poon T.W."/>
            <person name="Priest M."/>
            <person name="Roberts A."/>
            <person name="Saif S."/>
            <person name="Shea T."/>
            <person name="Sisk P."/>
            <person name="Sykes S."/>
            <person name="Wortman J."/>
            <person name="Nusbaum C."/>
            <person name="Birren B."/>
        </authorList>
    </citation>
    <scope>NUCLEOTIDE SEQUENCE [LARGE SCALE GENOMIC DNA]</scope>
    <source>
        <strain evidence="6 7">ACS-120-V-Col10b</strain>
    </source>
</reference>
<keyword evidence="1" id="KW-0805">Transcription regulation</keyword>
<comment type="caution">
    <text evidence="6">The sequence shown here is derived from an EMBL/GenBank/DDBJ whole genome shotgun (WGS) entry which is preliminary data.</text>
</comment>
<sequence length="231" mass="25709">MPSDRVQRATNTILDAIVSKKFKVGEALPPEIELAEWLQVARPTMREAVRTLTERGVLNVVHGRGTFVVDPAEWTDLSSIIWWISQTSSPKELGMYLSEVRRMLEVGACGLAAERRGDADIERLRQKLVDYDAASDAGDIEAATRADLEFHQAILSASKNPFLASIMTPLSTALHDSRLLTTSVPQIRARARHHHFEILEAIEQSDAQKAKDAMRAHMTQTSSDIETHLSD</sequence>
<accession>A0A9W5RFJ4</accession>
<dbReference type="InterPro" id="IPR000524">
    <property type="entry name" value="Tscrpt_reg_HTH_GntR"/>
</dbReference>
<dbReference type="EMBL" id="AGWN01000001">
    <property type="protein sequence ID" value="EPD31472.1"/>
    <property type="molecule type" value="Genomic_DNA"/>
</dbReference>
<evidence type="ECO:0000256" key="3">
    <source>
        <dbReference type="ARBA" id="ARBA00023163"/>
    </source>
</evidence>
<evidence type="ECO:0000313" key="6">
    <source>
        <dbReference type="EMBL" id="EPD31472.1"/>
    </source>
</evidence>
<dbReference type="SMART" id="SM00345">
    <property type="entry name" value="HTH_GNTR"/>
    <property type="match status" value="1"/>
</dbReference>
<protein>
    <recommendedName>
        <fullName evidence="5">HTH gntR-type domain-containing protein</fullName>
    </recommendedName>
</protein>
<dbReference type="Gene3D" id="1.10.10.10">
    <property type="entry name" value="Winged helix-like DNA-binding domain superfamily/Winged helix DNA-binding domain"/>
    <property type="match status" value="1"/>
</dbReference>
<evidence type="ECO:0000259" key="5">
    <source>
        <dbReference type="PROSITE" id="PS50949"/>
    </source>
</evidence>
<evidence type="ECO:0000313" key="7">
    <source>
        <dbReference type="Proteomes" id="UP000014387"/>
    </source>
</evidence>
<keyword evidence="3" id="KW-0804">Transcription</keyword>
<dbReference type="Pfam" id="PF00392">
    <property type="entry name" value="GntR"/>
    <property type="match status" value="1"/>
</dbReference>
<dbReference type="OrthoDB" id="4164516at2"/>
<dbReference type="SUPFAM" id="SSF48008">
    <property type="entry name" value="GntR ligand-binding domain-like"/>
    <property type="match status" value="1"/>
</dbReference>
<dbReference type="PROSITE" id="PS50949">
    <property type="entry name" value="HTH_GNTR"/>
    <property type="match status" value="1"/>
</dbReference>
<dbReference type="SUPFAM" id="SSF46785">
    <property type="entry name" value="Winged helix' DNA-binding domain"/>
    <property type="match status" value="1"/>
</dbReference>
<dbReference type="RefSeq" id="WP_016444583.1">
    <property type="nucleotide sequence ID" value="NZ_KE150266.1"/>
</dbReference>
<dbReference type="AlphaFoldDB" id="A0A9W5RFJ4"/>
<dbReference type="PRINTS" id="PR00035">
    <property type="entry name" value="HTHGNTR"/>
</dbReference>
<dbReference type="PANTHER" id="PTHR43537">
    <property type="entry name" value="TRANSCRIPTIONAL REGULATOR, GNTR FAMILY"/>
    <property type="match status" value="1"/>
</dbReference>
<evidence type="ECO:0000256" key="1">
    <source>
        <dbReference type="ARBA" id="ARBA00023015"/>
    </source>
</evidence>
<dbReference type="GO" id="GO:0003700">
    <property type="term" value="F:DNA-binding transcription factor activity"/>
    <property type="evidence" value="ECO:0007669"/>
    <property type="project" value="InterPro"/>
</dbReference>
<proteinExistence type="predicted"/>
<dbReference type="SMART" id="SM00895">
    <property type="entry name" value="FCD"/>
    <property type="match status" value="1"/>
</dbReference>
<keyword evidence="7" id="KW-1185">Reference proteome</keyword>
<dbReference type="Gene3D" id="1.20.120.530">
    <property type="entry name" value="GntR ligand-binding domain-like"/>
    <property type="match status" value="1"/>
</dbReference>
<dbReference type="InterPro" id="IPR008920">
    <property type="entry name" value="TF_FadR/GntR_C"/>
</dbReference>
<dbReference type="InterPro" id="IPR036388">
    <property type="entry name" value="WH-like_DNA-bd_sf"/>
</dbReference>
<organism evidence="6 7">
    <name type="scientific">Gleimia europaea ACS-120-V-Col10b</name>
    <dbReference type="NCBI Taxonomy" id="883069"/>
    <lineage>
        <taxon>Bacteria</taxon>
        <taxon>Bacillati</taxon>
        <taxon>Actinomycetota</taxon>
        <taxon>Actinomycetes</taxon>
        <taxon>Actinomycetales</taxon>
        <taxon>Actinomycetaceae</taxon>
        <taxon>Gleimia</taxon>
    </lineage>
</organism>
<name>A0A9W5RFJ4_9ACTO</name>
<dbReference type="Pfam" id="PF07729">
    <property type="entry name" value="FCD"/>
    <property type="match status" value="1"/>
</dbReference>
<dbReference type="GO" id="GO:0003677">
    <property type="term" value="F:DNA binding"/>
    <property type="evidence" value="ECO:0007669"/>
    <property type="project" value="UniProtKB-KW"/>
</dbReference>
<dbReference type="InterPro" id="IPR036390">
    <property type="entry name" value="WH_DNA-bd_sf"/>
</dbReference>
<dbReference type="Proteomes" id="UP000014387">
    <property type="component" value="Unassembled WGS sequence"/>
</dbReference>
<dbReference type="InterPro" id="IPR011711">
    <property type="entry name" value="GntR_C"/>
</dbReference>
<evidence type="ECO:0000256" key="2">
    <source>
        <dbReference type="ARBA" id="ARBA00023125"/>
    </source>
</evidence>
<feature type="domain" description="HTH gntR-type" evidence="5">
    <location>
        <begin position="3"/>
        <end position="71"/>
    </location>
</feature>
<dbReference type="CDD" id="cd07377">
    <property type="entry name" value="WHTH_GntR"/>
    <property type="match status" value="1"/>
</dbReference>